<dbReference type="InterPro" id="IPR037401">
    <property type="entry name" value="SnoaL-like"/>
</dbReference>
<dbReference type="RefSeq" id="WP_317700473.1">
    <property type="nucleotide sequence ID" value="NZ_CP136921.1"/>
</dbReference>
<protein>
    <submittedName>
        <fullName evidence="2">Nuclear transport factor 2 family protein</fullName>
    </submittedName>
</protein>
<evidence type="ECO:0000259" key="1">
    <source>
        <dbReference type="Pfam" id="PF13474"/>
    </source>
</evidence>
<dbReference type="CDD" id="cd00531">
    <property type="entry name" value="NTF2_like"/>
    <property type="match status" value="1"/>
</dbReference>
<dbReference type="InterPro" id="IPR032710">
    <property type="entry name" value="NTF2-like_dom_sf"/>
</dbReference>
<dbReference type="Gene3D" id="3.10.450.50">
    <property type="match status" value="1"/>
</dbReference>
<dbReference type="Proteomes" id="UP001303211">
    <property type="component" value="Chromosome"/>
</dbReference>
<evidence type="ECO:0000313" key="3">
    <source>
        <dbReference type="Proteomes" id="UP001303211"/>
    </source>
</evidence>
<keyword evidence="3" id="KW-1185">Reference proteome</keyword>
<dbReference type="EMBL" id="CP136921">
    <property type="protein sequence ID" value="WOO30980.1"/>
    <property type="molecule type" value="Genomic_DNA"/>
</dbReference>
<gene>
    <name evidence="2" type="ORF">P4826_11180</name>
</gene>
<name>A0ABZ0J091_9BURK</name>
<accession>A0ABZ0J091</accession>
<evidence type="ECO:0000313" key="2">
    <source>
        <dbReference type="EMBL" id="WOO30980.1"/>
    </source>
</evidence>
<feature type="domain" description="SnoaL-like" evidence="1">
    <location>
        <begin position="19"/>
        <end position="131"/>
    </location>
</feature>
<dbReference type="SUPFAM" id="SSF54427">
    <property type="entry name" value="NTF2-like"/>
    <property type="match status" value="1"/>
</dbReference>
<sequence length="148" mass="15785">MTRPSLRAVLAGSPDELEAAFYDALQQGDLERLMACWADEDEIVCLHPGGARLVGPAAIRAAYTAMLEHGGVQVRPAQVVRVQALASSVHSVLEQVRVVLPDGACEALVNATNVYHKTPRGWRLVAHHASVGEAHEGGLPTSSAHMLH</sequence>
<proteinExistence type="predicted"/>
<reference evidence="2 3" key="1">
    <citation type="submission" date="2023-03" db="EMBL/GenBank/DDBJ databases">
        <title>Diaphorobacter basophil sp. nov., isolated from a sewage-treatment plant.</title>
        <authorList>
            <person name="Yang K."/>
        </authorList>
    </citation>
    <scope>NUCLEOTIDE SEQUENCE [LARGE SCALE GENOMIC DNA]</scope>
    <source>
        <strain evidence="2 3">Y-1</strain>
    </source>
</reference>
<dbReference type="Pfam" id="PF13474">
    <property type="entry name" value="SnoaL_3"/>
    <property type="match status" value="1"/>
</dbReference>
<organism evidence="2 3">
    <name type="scientific">Diaphorobacter limosus</name>
    <dbReference type="NCBI Taxonomy" id="3036128"/>
    <lineage>
        <taxon>Bacteria</taxon>
        <taxon>Pseudomonadati</taxon>
        <taxon>Pseudomonadota</taxon>
        <taxon>Betaproteobacteria</taxon>
        <taxon>Burkholderiales</taxon>
        <taxon>Comamonadaceae</taxon>
        <taxon>Diaphorobacter</taxon>
    </lineage>
</organism>